<feature type="coiled-coil region" evidence="1">
    <location>
        <begin position="12"/>
        <end position="60"/>
    </location>
</feature>
<gene>
    <name evidence="2" type="ORF">EUX98_g8140</name>
</gene>
<sequence length="249" mass="28535">MKAEGKELRRCLDEKDRKYQEKYRELESMTEKLNEANKKLSEATEQLLQEEKEAQRWKEKFYTIDDECDDACETIKELRATIAVLETTPGASTTAMTQTTIVPTIAMEISRPPSPKKSLAERIAPPSLLERLNHSSSGGGEDLYSHSIAGKDHFGEPRVFLETIGAVRGSTPLYYLTPKFLIHRIFNITDVEDLLDRQAFEDNPQADNARLILTRLHEESASVRDHIRNPLQVYVLENFRTEELVTERP</sequence>
<reference evidence="2 3" key="1">
    <citation type="submission" date="2019-02" db="EMBL/GenBank/DDBJ databases">
        <title>Genome sequencing of the rare red list fungi Antrodiella citrinella (Flaviporus citrinellus).</title>
        <authorList>
            <person name="Buettner E."/>
            <person name="Kellner H."/>
        </authorList>
    </citation>
    <scope>NUCLEOTIDE SEQUENCE [LARGE SCALE GENOMIC DNA]</scope>
    <source>
        <strain evidence="2 3">DSM 108506</strain>
    </source>
</reference>
<accession>A0A4S4MDU6</accession>
<protein>
    <submittedName>
        <fullName evidence="2">Uncharacterized protein</fullName>
    </submittedName>
</protein>
<evidence type="ECO:0000313" key="3">
    <source>
        <dbReference type="Proteomes" id="UP000308730"/>
    </source>
</evidence>
<dbReference type="Proteomes" id="UP000308730">
    <property type="component" value="Unassembled WGS sequence"/>
</dbReference>
<organism evidence="2 3">
    <name type="scientific">Antrodiella citrinella</name>
    <dbReference type="NCBI Taxonomy" id="2447956"/>
    <lineage>
        <taxon>Eukaryota</taxon>
        <taxon>Fungi</taxon>
        <taxon>Dikarya</taxon>
        <taxon>Basidiomycota</taxon>
        <taxon>Agaricomycotina</taxon>
        <taxon>Agaricomycetes</taxon>
        <taxon>Polyporales</taxon>
        <taxon>Steccherinaceae</taxon>
        <taxon>Antrodiella</taxon>
    </lineage>
</organism>
<keyword evidence="1" id="KW-0175">Coiled coil</keyword>
<dbReference type="EMBL" id="SGPM01000405">
    <property type="protein sequence ID" value="THH23038.1"/>
    <property type="molecule type" value="Genomic_DNA"/>
</dbReference>
<evidence type="ECO:0000256" key="1">
    <source>
        <dbReference type="SAM" id="Coils"/>
    </source>
</evidence>
<comment type="caution">
    <text evidence="2">The sequence shown here is derived from an EMBL/GenBank/DDBJ whole genome shotgun (WGS) entry which is preliminary data.</text>
</comment>
<evidence type="ECO:0000313" key="2">
    <source>
        <dbReference type="EMBL" id="THH23038.1"/>
    </source>
</evidence>
<proteinExistence type="predicted"/>
<keyword evidence="3" id="KW-1185">Reference proteome</keyword>
<dbReference type="AlphaFoldDB" id="A0A4S4MDU6"/>
<name>A0A4S4MDU6_9APHY</name>